<feature type="region of interest" description="Disordered" evidence="1">
    <location>
        <begin position="107"/>
        <end position="127"/>
    </location>
</feature>
<feature type="region of interest" description="Disordered" evidence="1">
    <location>
        <begin position="1"/>
        <end position="85"/>
    </location>
</feature>
<reference evidence="3" key="2">
    <citation type="submission" date="2024-01" db="EMBL/GenBank/DDBJ databases">
        <title>Roseobacter fucihabitans sp. nov., isolated from the brown alga Fucus spiralis.</title>
        <authorList>
            <person name="Hahnke S."/>
            <person name="Berger M."/>
            <person name="Schlingloff A."/>
            <person name="Athale I."/>
            <person name="Neumann-Schaal M."/>
            <person name="Adenaya A."/>
            <person name="Poehlein A."/>
            <person name="Daniel R."/>
            <person name="Pertersen J."/>
            <person name="Brinkhoff T."/>
        </authorList>
    </citation>
    <scope>NUCLEOTIDE SEQUENCE [LARGE SCALE GENOMIC DNA]</scope>
    <source>
        <strain evidence="3">B14</strain>
    </source>
</reference>
<keyword evidence="3" id="KW-1185">Reference proteome</keyword>
<dbReference type="RefSeq" id="WP_187431764.1">
    <property type="nucleotide sequence ID" value="NZ_CP143423.1"/>
</dbReference>
<proteinExistence type="predicted"/>
<organism evidence="2 3">
    <name type="scientific">Roseobacter fucihabitans</name>
    <dbReference type="NCBI Taxonomy" id="1537242"/>
    <lineage>
        <taxon>Bacteria</taxon>
        <taxon>Pseudomonadati</taxon>
        <taxon>Pseudomonadota</taxon>
        <taxon>Alphaproteobacteria</taxon>
        <taxon>Rhodobacterales</taxon>
        <taxon>Roseobacteraceae</taxon>
        <taxon>Roseobacter</taxon>
    </lineage>
</organism>
<dbReference type="Proteomes" id="UP001318682">
    <property type="component" value="Chromosome"/>
</dbReference>
<evidence type="ECO:0000313" key="3">
    <source>
        <dbReference type="Proteomes" id="UP001318682"/>
    </source>
</evidence>
<evidence type="ECO:0000313" key="2">
    <source>
        <dbReference type="EMBL" id="WVX49444.1"/>
    </source>
</evidence>
<name>A0ABZ2BTV5_9RHOB</name>
<feature type="compositionally biased region" description="Basic and acidic residues" evidence="1">
    <location>
        <begin position="73"/>
        <end position="85"/>
    </location>
</feature>
<protein>
    <submittedName>
        <fullName evidence="2">Uncharacterized protein</fullName>
    </submittedName>
</protein>
<evidence type="ECO:0000256" key="1">
    <source>
        <dbReference type="SAM" id="MobiDB-lite"/>
    </source>
</evidence>
<gene>
    <name evidence="2" type="ORF">ROLI_025380</name>
</gene>
<sequence>MSKPVSNGDTDPPDRRLRGNKSGGPEKPAKMSAERLVLSPQLRVQNSDILRLESRHAVSPADNPGEATGAQKRLPDHDGDVGSKKTAADFGIDELTAKITALETAIAKTSDQWEPDGSSRDAYSGTPSAMMSWQESIELDATGTPVTADTALQVQVPDEGALRQLVAEVVRRELEGAAGEQITRNLRIMVRQEIQRALAARDAQ</sequence>
<reference evidence="2 3" key="1">
    <citation type="submission" date="2015-07" db="EMBL/GenBank/DDBJ databases">
        <authorList>
            <person name="Voget S."/>
            <person name="Dogs M."/>
            <person name="Brinkhoff T.H."/>
            <person name="Daniel R."/>
        </authorList>
    </citation>
    <scope>NUCLEOTIDE SEQUENCE [LARGE SCALE GENOMIC DNA]</scope>
    <source>
        <strain evidence="2 3">B14</strain>
    </source>
</reference>
<dbReference type="EMBL" id="CP143423">
    <property type="protein sequence ID" value="WVX49444.1"/>
    <property type="molecule type" value="Genomic_DNA"/>
</dbReference>
<accession>A0ABZ2BTV5</accession>